<dbReference type="InterPro" id="IPR045851">
    <property type="entry name" value="AMP-bd_C_sf"/>
</dbReference>
<dbReference type="Proteomes" id="UP000649617">
    <property type="component" value="Unassembled WGS sequence"/>
</dbReference>
<dbReference type="SUPFAM" id="SSF56801">
    <property type="entry name" value="Acetyl-CoA synthetase-like"/>
    <property type="match status" value="1"/>
</dbReference>
<dbReference type="Pfam" id="PF00501">
    <property type="entry name" value="AMP-binding"/>
    <property type="match status" value="1"/>
</dbReference>
<keyword evidence="2" id="KW-1003">Cell membrane</keyword>
<feature type="compositionally biased region" description="Basic residues" evidence="3">
    <location>
        <begin position="1298"/>
        <end position="1308"/>
    </location>
</feature>
<feature type="transmembrane region" description="Helical" evidence="4">
    <location>
        <begin position="882"/>
        <end position="901"/>
    </location>
</feature>
<dbReference type="Gene3D" id="1.20.1250.20">
    <property type="entry name" value="MFS general substrate transporter like domains"/>
    <property type="match status" value="1"/>
</dbReference>
<dbReference type="InterPro" id="IPR020845">
    <property type="entry name" value="AMP-binding_CS"/>
</dbReference>
<evidence type="ECO:0000256" key="2">
    <source>
        <dbReference type="ARBA" id="ARBA00022475"/>
    </source>
</evidence>
<keyword evidence="1" id="KW-0813">Transport</keyword>
<dbReference type="Gene3D" id="3.30.300.30">
    <property type="match status" value="1"/>
</dbReference>
<dbReference type="InterPro" id="IPR037523">
    <property type="entry name" value="VOC_core"/>
</dbReference>
<feature type="transmembrane region" description="Helical" evidence="4">
    <location>
        <begin position="854"/>
        <end position="876"/>
    </location>
</feature>
<dbReference type="Gene3D" id="3.10.180.10">
    <property type="entry name" value="2,3-Dihydroxybiphenyl 1,2-Dioxygenase, domain 1"/>
    <property type="match status" value="1"/>
</dbReference>
<keyword evidence="4" id="KW-0812">Transmembrane</keyword>
<protein>
    <submittedName>
        <fullName evidence="6">FadD19 protein</fullName>
    </submittedName>
</protein>
<dbReference type="InterPro" id="IPR004360">
    <property type="entry name" value="Glyas_Fos-R_dOase_dom"/>
</dbReference>
<dbReference type="InterPro" id="IPR025110">
    <property type="entry name" value="AMP-bd_C"/>
</dbReference>
<dbReference type="InterPro" id="IPR010290">
    <property type="entry name" value="TM_effector"/>
</dbReference>
<dbReference type="InterPro" id="IPR000873">
    <property type="entry name" value="AMP-dep_synth/lig_dom"/>
</dbReference>
<reference evidence="6" key="1">
    <citation type="submission" date="2021-02" db="EMBL/GenBank/DDBJ databases">
        <authorList>
            <person name="Dougan E. K."/>
            <person name="Rhodes N."/>
            <person name="Thang M."/>
            <person name="Chan C."/>
        </authorList>
    </citation>
    <scope>NUCLEOTIDE SEQUENCE</scope>
</reference>
<dbReference type="GO" id="GO:0016405">
    <property type="term" value="F:CoA-ligase activity"/>
    <property type="evidence" value="ECO:0007669"/>
    <property type="project" value="TreeGrafter"/>
</dbReference>
<feature type="domain" description="VOC" evidence="5">
    <location>
        <begin position="884"/>
        <end position="1006"/>
    </location>
</feature>
<evidence type="ECO:0000256" key="3">
    <source>
        <dbReference type="SAM" id="MobiDB-lite"/>
    </source>
</evidence>
<feature type="transmembrane region" description="Helical" evidence="4">
    <location>
        <begin position="519"/>
        <end position="543"/>
    </location>
</feature>
<keyword evidence="4" id="KW-1133">Transmembrane helix</keyword>
<evidence type="ECO:0000259" key="5">
    <source>
        <dbReference type="PROSITE" id="PS51819"/>
    </source>
</evidence>
<dbReference type="CDD" id="cd06587">
    <property type="entry name" value="VOC"/>
    <property type="match status" value="1"/>
</dbReference>
<sequence length="1318" mass="144234">MASTGEAVSYREFEARANRLAHLLREMGLKRLDHYAIFMENNNRYLECCAAGERSGLYYTCVNHYLKGDELAYILNNSESRVLIVSKEKLEVALAALAESPAISLCLVVGADGDDLPDKRLGGTEFRSFEAALADYPTTPIEDESLGTSMLYSSGTTGRPKGILRPLPENEPADPLPLFHFLTDLWQYREDMIYLSPAPLYHSAPQAATGLTIRKGGTVVIMERFDPEDYLRYISEYQISHSQLVPTMFSRMLKLPQDIRDSADLSSLEIAIHAAAPCPAKVKEQMIDWWGPIIHEYYGATEGLGFAALNSEEWLANKGSVGKVILGELHVLDEEGNPCPEGVPGELWFKTATEFSYFNNAAKTEEATSSDGSLSTVGDVGYLKNGYLYLTDRSTFMIISGGVNIYPQETEDLLITHPKIADAAVFGVPNEDLGEEVKAVVQLMEGIEPSPALADELMAFCVENLSRQKSPRSIDFEDELPRLPTGKLYKRLLKDRYWKDHASGKAPPWAAFRYRDYRLLWSAMVTVSIVFWMRILGTAQWLLDETGSAVLVGMIGVVQLVVQIPALLWGGTLADRVDRKRLIALANATTSVTLLSLGVLNLYGQLNPVLVYVGIALTAASQMLANPARSALVPIVVPERILLVAVSTDTASANAAAIAGPLLFAVITVSAGLSATFLVAGSISLVSCLLPLLIRAKGTADGHAEDAPTSTIQQTIAGLRYVSRHPILPGLFLLDVGITTASFYREILPVLALGLFAGGASATGMLGAANSTGAIIGSFLALFLVGYRAKGMLVLYASFAYGFILFGFGLANTLWLGIVMIGLLGAADSVTVAVRQTTVMLTTPDHMRGRAFALMVLAAQTANNIGTIWVGAWAGVIGAANTMLMGGVISIVATAVIWRVWRPIRAGGTIRHAFLDAGNDELIAFMECNDVPGIPNDFDTGLNRGLGIQGGVVHFAFRVDDEEELSSKREELVAKGVTVTDVVDHGWCQSIYFRDPNQLQLEFCCLSREFGDDLLADRFRKVTSSTEEIAAIRAQAHIHHAYFLGLQLMIATRKGPQVMEKWMFNLFRRQHLDKFLSSFDKLGLSDLPNAVACAKYHVLSNNIGGVGVEYMAESDRKAWVRFRYPRWMYAGPAICGVPVEVSRGFLNGWYAYNGVSLGNPRLGFVCVSEDMTGEYGLCGYFYEYDHDLAPHERLQFAKDEQPPAYLPEDQPEPPGDQWNTLRLEKANRNYAMEYVRNGLCELRLVMGDNETLKLGSLAARLIGLQYFQETLSMIGAQDGDLKAAGHYLSRMLTGKAKRSAHRAGPARRRAIDGAGLLD</sequence>
<dbReference type="EMBL" id="CAJNIZ010000001">
    <property type="protein sequence ID" value="CAE7149414.1"/>
    <property type="molecule type" value="Genomic_DNA"/>
</dbReference>
<evidence type="ECO:0000256" key="1">
    <source>
        <dbReference type="ARBA" id="ARBA00022448"/>
    </source>
</evidence>
<dbReference type="PROSITE" id="PS00455">
    <property type="entry name" value="AMP_BINDING"/>
    <property type="match status" value="1"/>
</dbReference>
<dbReference type="Pfam" id="PF05977">
    <property type="entry name" value="MFS_3"/>
    <property type="match status" value="1"/>
</dbReference>
<feature type="transmembrane region" description="Helical" evidence="4">
    <location>
        <begin position="673"/>
        <end position="694"/>
    </location>
</feature>
<feature type="region of interest" description="Disordered" evidence="3">
    <location>
        <begin position="1298"/>
        <end position="1318"/>
    </location>
</feature>
<feature type="transmembrane region" description="Helical" evidence="4">
    <location>
        <begin position="549"/>
        <end position="570"/>
    </location>
</feature>
<dbReference type="PANTHER" id="PTHR24096:SF323">
    <property type="entry name" value="BLR3536 PROTEIN"/>
    <property type="match status" value="1"/>
</dbReference>
<organism evidence="6 7">
    <name type="scientific">Symbiodinium pilosum</name>
    <name type="common">Dinoflagellate</name>
    <dbReference type="NCBI Taxonomy" id="2952"/>
    <lineage>
        <taxon>Eukaryota</taxon>
        <taxon>Sar</taxon>
        <taxon>Alveolata</taxon>
        <taxon>Dinophyceae</taxon>
        <taxon>Suessiales</taxon>
        <taxon>Symbiodiniaceae</taxon>
        <taxon>Symbiodinium</taxon>
    </lineage>
</organism>
<dbReference type="Pfam" id="PF00903">
    <property type="entry name" value="Glyoxalase"/>
    <property type="match status" value="1"/>
</dbReference>
<dbReference type="SUPFAM" id="SSF103473">
    <property type="entry name" value="MFS general substrate transporter"/>
    <property type="match status" value="1"/>
</dbReference>
<evidence type="ECO:0000313" key="7">
    <source>
        <dbReference type="Proteomes" id="UP000649617"/>
    </source>
</evidence>
<name>A0A812IRR8_SYMPI</name>
<proteinExistence type="predicted"/>
<dbReference type="CDD" id="cd06173">
    <property type="entry name" value="MFS_MefA_like"/>
    <property type="match status" value="1"/>
</dbReference>
<keyword evidence="4" id="KW-0472">Membrane</keyword>
<dbReference type="InterPro" id="IPR042099">
    <property type="entry name" value="ANL_N_sf"/>
</dbReference>
<dbReference type="OrthoDB" id="10253869at2759"/>
<accession>A0A812IRR8</accession>
<gene>
    <name evidence="6" type="primary">fadD19</name>
    <name evidence="6" type="ORF">SPIL2461_LOCUS125</name>
</gene>
<feature type="transmembrane region" description="Helical" evidence="4">
    <location>
        <begin position="764"/>
        <end position="785"/>
    </location>
</feature>
<dbReference type="SUPFAM" id="SSF54593">
    <property type="entry name" value="Glyoxalase/Bleomycin resistance protein/Dihydroxybiphenyl dioxygenase"/>
    <property type="match status" value="1"/>
</dbReference>
<keyword evidence="7" id="KW-1185">Reference proteome</keyword>
<dbReference type="InterPro" id="IPR036259">
    <property type="entry name" value="MFS_trans_sf"/>
</dbReference>
<dbReference type="PANTHER" id="PTHR24096">
    <property type="entry name" value="LONG-CHAIN-FATTY-ACID--COA LIGASE"/>
    <property type="match status" value="1"/>
</dbReference>
<dbReference type="PROSITE" id="PS51819">
    <property type="entry name" value="VOC"/>
    <property type="match status" value="1"/>
</dbReference>
<evidence type="ECO:0000313" key="6">
    <source>
        <dbReference type="EMBL" id="CAE7149414.1"/>
    </source>
</evidence>
<dbReference type="Pfam" id="PF13193">
    <property type="entry name" value="AMP-binding_C"/>
    <property type="match status" value="1"/>
</dbReference>
<comment type="caution">
    <text evidence="6">The sequence shown here is derived from an EMBL/GenBank/DDBJ whole genome shotgun (WGS) entry which is preliminary data.</text>
</comment>
<feature type="transmembrane region" description="Helical" evidence="4">
    <location>
        <begin position="727"/>
        <end position="744"/>
    </location>
</feature>
<dbReference type="InterPro" id="IPR029068">
    <property type="entry name" value="Glyas_Bleomycin-R_OHBP_Dase"/>
</dbReference>
<evidence type="ECO:0000256" key="4">
    <source>
        <dbReference type="SAM" id="Phobius"/>
    </source>
</evidence>
<dbReference type="Gene3D" id="3.40.50.12780">
    <property type="entry name" value="N-terminal domain of ligase-like"/>
    <property type="match status" value="1"/>
</dbReference>